<dbReference type="OrthoDB" id="65445at2759"/>
<protein>
    <recommendedName>
        <fullName evidence="3">Pathogen-related protein</fullName>
    </recommendedName>
</protein>
<organism evidence="1 2">
    <name type="scientific">Aspergillus heteromorphus CBS 117.55</name>
    <dbReference type="NCBI Taxonomy" id="1448321"/>
    <lineage>
        <taxon>Eukaryota</taxon>
        <taxon>Fungi</taxon>
        <taxon>Dikarya</taxon>
        <taxon>Ascomycota</taxon>
        <taxon>Pezizomycotina</taxon>
        <taxon>Eurotiomycetes</taxon>
        <taxon>Eurotiomycetidae</taxon>
        <taxon>Eurotiales</taxon>
        <taxon>Aspergillaceae</taxon>
        <taxon>Aspergillus</taxon>
        <taxon>Aspergillus subgen. Circumdati</taxon>
    </lineage>
</organism>
<dbReference type="InterPro" id="IPR053218">
    <property type="entry name" value="Pathogen-related_defense"/>
</dbReference>
<dbReference type="Gene3D" id="3.10.450.50">
    <property type="match status" value="1"/>
</dbReference>
<gene>
    <name evidence="1" type="ORF">BO70DRAFT_420988</name>
</gene>
<evidence type="ECO:0000313" key="1">
    <source>
        <dbReference type="EMBL" id="PWY87383.1"/>
    </source>
</evidence>
<dbReference type="EMBL" id="MSFL01000006">
    <property type="protein sequence ID" value="PWY87383.1"/>
    <property type="molecule type" value="Genomic_DNA"/>
</dbReference>
<sequence>MGDAEALPDYVLDSNAVLKDTQAAWRHGSPPDYSKTRAFYEETRSMHHEPGSLPFLVENLVKNWEIEASYKTSLADWRTIDRSKYFVTLNGGPKLTGEHMLEVGTYNALITPNSYYDPAHNDFSASHKSFKRMMPTFAWEVTEVYSGPPTVVFKWRHWGVMVRDYVGVNDKGEKVKIAAHGGPIDIQGVIIAKVNKALQLEQIDVWFDPLEMFRQIAKDHEQVKVGEGEAASGCPFTGAKKE</sequence>
<dbReference type="Proteomes" id="UP000247233">
    <property type="component" value="Unassembled WGS sequence"/>
</dbReference>
<keyword evidence="2" id="KW-1185">Reference proteome</keyword>
<dbReference type="RefSeq" id="XP_025401266.1">
    <property type="nucleotide sequence ID" value="XM_025547521.1"/>
</dbReference>
<dbReference type="VEuPathDB" id="FungiDB:BO70DRAFT_420988"/>
<reference evidence="1 2" key="1">
    <citation type="submission" date="2016-12" db="EMBL/GenBank/DDBJ databases">
        <title>The genomes of Aspergillus section Nigri reveals drivers in fungal speciation.</title>
        <authorList>
            <consortium name="DOE Joint Genome Institute"/>
            <person name="Vesth T.C."/>
            <person name="Nybo J."/>
            <person name="Theobald S."/>
            <person name="Brandl J."/>
            <person name="Frisvad J.C."/>
            <person name="Nielsen K.F."/>
            <person name="Lyhne E.K."/>
            <person name="Kogle M.E."/>
            <person name="Kuo A."/>
            <person name="Riley R."/>
            <person name="Clum A."/>
            <person name="Nolan M."/>
            <person name="Lipzen A."/>
            <person name="Salamov A."/>
            <person name="Henrissat B."/>
            <person name="Wiebenga A."/>
            <person name="De Vries R.P."/>
            <person name="Grigoriev I.V."/>
            <person name="Mortensen U.H."/>
            <person name="Andersen M.R."/>
            <person name="Baker S.E."/>
        </authorList>
    </citation>
    <scope>NUCLEOTIDE SEQUENCE [LARGE SCALE GENOMIC DNA]</scope>
    <source>
        <strain evidence="1 2">CBS 117.55</strain>
    </source>
</reference>
<dbReference type="PANTHER" id="PTHR31723">
    <property type="entry name" value="PATHOGENESIS-RELATED FAMILY PROTEIN"/>
    <property type="match status" value="1"/>
</dbReference>
<dbReference type="GeneID" id="37069758"/>
<dbReference type="SUPFAM" id="SSF54427">
    <property type="entry name" value="NTF2-like"/>
    <property type="match status" value="1"/>
</dbReference>
<feature type="non-terminal residue" evidence="1">
    <location>
        <position position="1"/>
    </location>
</feature>
<comment type="caution">
    <text evidence="1">The sequence shown here is derived from an EMBL/GenBank/DDBJ whole genome shotgun (WGS) entry which is preliminary data.</text>
</comment>
<dbReference type="InterPro" id="IPR032710">
    <property type="entry name" value="NTF2-like_dom_sf"/>
</dbReference>
<dbReference type="PANTHER" id="PTHR31723:SF10">
    <property type="entry name" value="PATHOGEN-RELATED PROTEIN"/>
    <property type="match status" value="1"/>
</dbReference>
<accession>A0A317WLW5</accession>
<evidence type="ECO:0000313" key="2">
    <source>
        <dbReference type="Proteomes" id="UP000247233"/>
    </source>
</evidence>
<dbReference type="AlphaFoldDB" id="A0A317WLW5"/>
<evidence type="ECO:0008006" key="3">
    <source>
        <dbReference type="Google" id="ProtNLM"/>
    </source>
</evidence>
<proteinExistence type="predicted"/>
<name>A0A317WLW5_9EURO</name>